<keyword evidence="2" id="KW-1185">Reference proteome</keyword>
<name>A0ABY1M5Y3_RHORH</name>
<dbReference type="EMBL" id="FXAV01000001">
    <property type="protein sequence ID" value="SMG14684.1"/>
    <property type="molecule type" value="Genomic_DNA"/>
</dbReference>
<gene>
    <name evidence="1" type="ORF">SAMN02745947_00780</name>
</gene>
<proteinExistence type="predicted"/>
<accession>A0ABY1M5Y3</accession>
<evidence type="ECO:0000313" key="1">
    <source>
        <dbReference type="EMBL" id="SMG14684.1"/>
    </source>
</evidence>
<comment type="caution">
    <text evidence="1">The sequence shown here is derived from an EMBL/GenBank/DDBJ whole genome shotgun (WGS) entry which is preliminary data.</text>
</comment>
<dbReference type="Proteomes" id="UP000193566">
    <property type="component" value="Unassembled WGS sequence"/>
</dbReference>
<reference evidence="1 2" key="1">
    <citation type="submission" date="2017-04" db="EMBL/GenBank/DDBJ databases">
        <authorList>
            <person name="Varghese N."/>
            <person name="Submissions S."/>
        </authorList>
    </citation>
    <scope>NUCLEOTIDE SEQUENCE [LARGE SCALE GENOMIC DNA]</scope>
    <source>
        <strain evidence="1 2">J3</strain>
    </source>
</reference>
<sequence>MKVTDATSGTAKCQLSVHDVSEAGRLELRAAAVSALLAIGSASNELGNARAEAAEGGSKILWTDHSIDRDGSVRLSTAVHRCTR</sequence>
<evidence type="ECO:0000313" key="2">
    <source>
        <dbReference type="Proteomes" id="UP000193566"/>
    </source>
</evidence>
<organism evidence="1 2">
    <name type="scientific">Rhodococcus rhodochrous J3</name>
    <dbReference type="NCBI Taxonomy" id="903528"/>
    <lineage>
        <taxon>Bacteria</taxon>
        <taxon>Bacillati</taxon>
        <taxon>Actinomycetota</taxon>
        <taxon>Actinomycetes</taxon>
        <taxon>Mycobacteriales</taxon>
        <taxon>Nocardiaceae</taxon>
        <taxon>Rhodococcus</taxon>
    </lineage>
</organism>
<protein>
    <submittedName>
        <fullName evidence="1">Uncharacterized protein</fullName>
    </submittedName>
</protein>